<name>A0A080LXQ9_9PROT</name>
<dbReference type="Pfam" id="PF04892">
    <property type="entry name" value="VanZ"/>
    <property type="match status" value="1"/>
</dbReference>
<feature type="transmembrane region" description="Helical" evidence="1">
    <location>
        <begin position="55"/>
        <end position="73"/>
    </location>
</feature>
<feature type="transmembrane region" description="Helical" evidence="1">
    <location>
        <begin position="93"/>
        <end position="118"/>
    </location>
</feature>
<feature type="domain" description="VanZ-like" evidence="2">
    <location>
        <begin position="63"/>
        <end position="152"/>
    </location>
</feature>
<comment type="caution">
    <text evidence="3">The sequence shown here is derived from an EMBL/GenBank/DDBJ whole genome shotgun (WGS) entry which is preliminary data.</text>
</comment>
<proteinExistence type="predicted"/>
<gene>
    <name evidence="3" type="ORF">AW09_001269</name>
</gene>
<evidence type="ECO:0000259" key="2">
    <source>
        <dbReference type="Pfam" id="PF04892"/>
    </source>
</evidence>
<feature type="transmembrane region" description="Helical" evidence="1">
    <location>
        <begin position="130"/>
        <end position="150"/>
    </location>
</feature>
<dbReference type="Proteomes" id="UP000020077">
    <property type="component" value="Unassembled WGS sequence"/>
</dbReference>
<dbReference type="InterPro" id="IPR006976">
    <property type="entry name" value="VanZ-like"/>
</dbReference>
<protein>
    <submittedName>
        <fullName evidence="3">Putative integral membrane protein</fullName>
    </submittedName>
</protein>
<accession>A0A080LXQ9</accession>
<evidence type="ECO:0000313" key="3">
    <source>
        <dbReference type="EMBL" id="KFB73491.1"/>
    </source>
</evidence>
<keyword evidence="1" id="KW-1133">Transmembrane helix</keyword>
<sequence>MQTAAGIGIGTPWLLEVFATVTFDHTRTRLSPSAPARADEFPAPPPARLLRLSRYLALAYLVLIIYASLYPFANWRDLGVSPLEFIDAAWPRYWTVFDLMVNVLAYVPLGFLLVALALRRLPGGRWTATLVALLLGSLLSLAMEFLQNWLPGALSWMFRSSKLP</sequence>
<evidence type="ECO:0000256" key="1">
    <source>
        <dbReference type="SAM" id="Phobius"/>
    </source>
</evidence>
<dbReference type="EMBL" id="JDVG02000216">
    <property type="protein sequence ID" value="KFB73491.1"/>
    <property type="molecule type" value="Genomic_DNA"/>
</dbReference>
<keyword evidence="1" id="KW-0812">Transmembrane</keyword>
<organism evidence="3 4">
    <name type="scientific">Candidatus Accumulibacter phosphatis</name>
    <dbReference type="NCBI Taxonomy" id="327160"/>
    <lineage>
        <taxon>Bacteria</taxon>
        <taxon>Pseudomonadati</taxon>
        <taxon>Pseudomonadota</taxon>
        <taxon>Betaproteobacteria</taxon>
        <taxon>Candidatus Accumulibacter</taxon>
    </lineage>
</organism>
<keyword evidence="1" id="KW-0472">Membrane</keyword>
<dbReference type="AlphaFoldDB" id="A0A080LXQ9"/>
<reference evidence="3 4" key="1">
    <citation type="submission" date="2014-02" db="EMBL/GenBank/DDBJ databases">
        <title>Expanding our view of genomic diversity in Candidatus Accumulibacter clades.</title>
        <authorList>
            <person name="Skennerton C.T."/>
            <person name="Barr J.J."/>
            <person name="Slater F.R."/>
            <person name="Bond P.L."/>
            <person name="Tyson G.W."/>
        </authorList>
    </citation>
    <scope>NUCLEOTIDE SEQUENCE [LARGE SCALE GENOMIC DNA]</scope>
    <source>
        <strain evidence="4">BA-91</strain>
    </source>
</reference>
<evidence type="ECO:0000313" key="4">
    <source>
        <dbReference type="Proteomes" id="UP000020077"/>
    </source>
</evidence>